<evidence type="ECO:0000313" key="2">
    <source>
        <dbReference type="EMBL" id="MFC2926794.1"/>
    </source>
</evidence>
<protein>
    <submittedName>
        <fullName evidence="2">Accessory factor UbiK family protein</fullName>
    </submittedName>
</protein>
<keyword evidence="3" id="KW-1185">Reference proteome</keyword>
<sequence>MQTRNPLLNDFAELMSDAFAAAQAAGDEAKTAFKAQMRRALAEMDLVEREEFEAVKEMAARARAEAEALARRVEALEGGQKPAGKPGAKAAAKTAKPAARTRPRAATRNPPARKAAKPKKD</sequence>
<feature type="region of interest" description="Disordered" evidence="1">
    <location>
        <begin position="75"/>
        <end position="121"/>
    </location>
</feature>
<evidence type="ECO:0000256" key="1">
    <source>
        <dbReference type="SAM" id="MobiDB-lite"/>
    </source>
</evidence>
<reference evidence="3" key="1">
    <citation type="journal article" date="2019" name="Int. J. Syst. Evol. Microbiol.">
        <title>The Global Catalogue of Microorganisms (GCM) 10K type strain sequencing project: providing services to taxonomists for standard genome sequencing and annotation.</title>
        <authorList>
            <consortium name="The Broad Institute Genomics Platform"/>
            <consortium name="The Broad Institute Genome Sequencing Center for Infectious Disease"/>
            <person name="Wu L."/>
            <person name="Ma J."/>
        </authorList>
    </citation>
    <scope>NUCLEOTIDE SEQUENCE [LARGE SCALE GENOMIC DNA]</scope>
    <source>
        <strain evidence="3">KCTC 52487</strain>
    </source>
</reference>
<organism evidence="2 3">
    <name type="scientific">Hyphobacterium vulgare</name>
    <dbReference type="NCBI Taxonomy" id="1736751"/>
    <lineage>
        <taxon>Bacteria</taxon>
        <taxon>Pseudomonadati</taxon>
        <taxon>Pseudomonadota</taxon>
        <taxon>Alphaproteobacteria</taxon>
        <taxon>Maricaulales</taxon>
        <taxon>Maricaulaceae</taxon>
        <taxon>Hyphobacterium</taxon>
    </lineage>
</organism>
<dbReference type="RefSeq" id="WP_343165122.1">
    <property type="nucleotide sequence ID" value="NZ_JBHRSV010000026.1"/>
</dbReference>
<name>A0ABV6ZZG8_9PROT</name>
<dbReference type="Pfam" id="PF04380">
    <property type="entry name" value="BMFP"/>
    <property type="match status" value="1"/>
</dbReference>
<accession>A0ABV6ZZG8</accession>
<dbReference type="EMBL" id="JBHRSV010000026">
    <property type="protein sequence ID" value="MFC2926794.1"/>
    <property type="molecule type" value="Genomic_DNA"/>
</dbReference>
<feature type="compositionally biased region" description="Low complexity" evidence="1">
    <location>
        <begin position="82"/>
        <end position="98"/>
    </location>
</feature>
<evidence type="ECO:0000313" key="3">
    <source>
        <dbReference type="Proteomes" id="UP001595379"/>
    </source>
</evidence>
<dbReference type="InterPro" id="IPR007475">
    <property type="entry name" value="UbiK"/>
</dbReference>
<dbReference type="Proteomes" id="UP001595379">
    <property type="component" value="Unassembled WGS sequence"/>
</dbReference>
<proteinExistence type="predicted"/>
<comment type="caution">
    <text evidence="2">The sequence shown here is derived from an EMBL/GenBank/DDBJ whole genome shotgun (WGS) entry which is preliminary data.</text>
</comment>
<gene>
    <name evidence="2" type="ORF">ACFOOR_11815</name>
</gene>